<feature type="region of interest" description="Disordered" evidence="1">
    <location>
        <begin position="320"/>
        <end position="339"/>
    </location>
</feature>
<comment type="caution">
    <text evidence="2">The sequence shown here is derived from an EMBL/GenBank/DDBJ whole genome shotgun (WGS) entry which is preliminary data.</text>
</comment>
<keyword evidence="3" id="KW-1185">Reference proteome</keyword>
<dbReference type="Proteomes" id="UP001159363">
    <property type="component" value="Chromosome 8"/>
</dbReference>
<dbReference type="EMBL" id="JARBHB010000009">
    <property type="protein sequence ID" value="KAJ8876178.1"/>
    <property type="molecule type" value="Genomic_DNA"/>
</dbReference>
<evidence type="ECO:0000256" key="1">
    <source>
        <dbReference type="SAM" id="MobiDB-lite"/>
    </source>
</evidence>
<proteinExistence type="predicted"/>
<feature type="compositionally biased region" description="Pro residues" evidence="1">
    <location>
        <begin position="684"/>
        <end position="696"/>
    </location>
</feature>
<feature type="compositionally biased region" description="Polar residues" evidence="1">
    <location>
        <begin position="666"/>
        <end position="676"/>
    </location>
</feature>
<reference evidence="2 3" key="1">
    <citation type="submission" date="2023-02" db="EMBL/GenBank/DDBJ databases">
        <title>LHISI_Scaffold_Assembly.</title>
        <authorList>
            <person name="Stuart O.P."/>
            <person name="Cleave R."/>
            <person name="Magrath M.J.L."/>
            <person name="Mikheyev A.S."/>
        </authorList>
    </citation>
    <scope>NUCLEOTIDE SEQUENCE [LARGE SCALE GENOMIC DNA]</scope>
    <source>
        <strain evidence="2">Daus_M_001</strain>
        <tissue evidence="2">Leg muscle</tissue>
    </source>
</reference>
<protein>
    <recommendedName>
        <fullName evidence="4">Transposase</fullName>
    </recommendedName>
</protein>
<gene>
    <name evidence="2" type="ORF">PR048_024087</name>
</gene>
<feature type="compositionally biased region" description="Basic residues" evidence="1">
    <location>
        <begin position="653"/>
        <end position="663"/>
    </location>
</feature>
<organism evidence="2 3">
    <name type="scientific">Dryococelus australis</name>
    <dbReference type="NCBI Taxonomy" id="614101"/>
    <lineage>
        <taxon>Eukaryota</taxon>
        <taxon>Metazoa</taxon>
        <taxon>Ecdysozoa</taxon>
        <taxon>Arthropoda</taxon>
        <taxon>Hexapoda</taxon>
        <taxon>Insecta</taxon>
        <taxon>Pterygota</taxon>
        <taxon>Neoptera</taxon>
        <taxon>Polyneoptera</taxon>
        <taxon>Phasmatodea</taxon>
        <taxon>Verophasmatodea</taxon>
        <taxon>Anareolatae</taxon>
        <taxon>Phasmatidae</taxon>
        <taxon>Eurycanthinae</taxon>
        <taxon>Dryococelus</taxon>
    </lineage>
</organism>
<dbReference type="InterPro" id="IPR036397">
    <property type="entry name" value="RNaseH_sf"/>
</dbReference>
<name>A0ABQ9GVX0_9NEOP</name>
<feature type="region of interest" description="Disordered" evidence="1">
    <location>
        <begin position="653"/>
        <end position="710"/>
    </location>
</feature>
<evidence type="ECO:0008006" key="4">
    <source>
        <dbReference type="Google" id="ProtNLM"/>
    </source>
</evidence>
<accession>A0ABQ9GVX0</accession>
<dbReference type="Gene3D" id="3.30.420.10">
    <property type="entry name" value="Ribonuclease H-like superfamily/Ribonuclease H"/>
    <property type="match status" value="1"/>
</dbReference>
<sequence length="789" mass="89490">MFLQELGMSLIKPFLQSRFQIPTLRMNLRVMISNVLHIQSETPVRPATLDRKQRCHFCPRAKDRKAKLTCESCQRPIGALPQVMYHGPGTLDLARVSQTYFPVTRSLPFATRILSYPAPRYHSQPITPTATLQGRRPRLSVTTSVDLCFTAFGVGPLVLVRGSMNTEASCNILDNEMLPALWRFYGIDPCYFQDDNARCPVSRATVQWYADNNVRRLDWPAQSPDLNPIKHHWDELDRRVRARQARPKSIAQLMEWLQEEWRRIPVDVLQTLVESMPDRVAAVLAARAYSKMAMLRKDVGAVKLQRVLKYAQERECGAQLPGKAQGGLHNEHESSSTRARRDQSLFEIYRELLGIEFFDASNSPMTSGNYKRAESGHGAKCSGFLEASDKEPGPQLLQRFGNARIKCFVRHCRLTLTISKLVLRTPYKPLTQDMLTRVWNEFEYRLNVFNNTRVTAAIEAEIAYKQNFRSSKYPRSDERFFPERLRPILGKSKYSNRIRLARASHKQSRDTHKTPYDRVKRCEERTINIKASERVDGMGKATTTMDLRTRDRDLPATKINNALSSCTLLHRPVSDVLFGCQLSVELTPRPLPQSCSNNYRDVNTKEYSSSHHASQSDGLVGRSTVNTLCKAGWRRPGQSQDTYPVARARVRLRPRRTHPHHKQPAAASTQTQQRPASSECFPSPTSPPPPPTPPRPPRMRRAAGRGSAGRAGPLHCSVAYLAHISHPSESENISYHRLFMVNACLYQPRTLSTLSTIVELVSDQFNAGTRRLVCAASEFALPHINSTVD</sequence>
<evidence type="ECO:0000313" key="3">
    <source>
        <dbReference type="Proteomes" id="UP001159363"/>
    </source>
</evidence>
<evidence type="ECO:0000313" key="2">
    <source>
        <dbReference type="EMBL" id="KAJ8876178.1"/>
    </source>
</evidence>
<feature type="compositionally biased region" description="Basic and acidic residues" evidence="1">
    <location>
        <begin position="329"/>
        <end position="339"/>
    </location>
</feature>